<reference evidence="3" key="1">
    <citation type="submission" date="2021-01" db="EMBL/GenBank/DDBJ databases">
        <title>A chromosome-scale assembly of European eel, Anguilla anguilla.</title>
        <authorList>
            <person name="Henkel C."/>
            <person name="Jong-Raadsen S.A."/>
            <person name="Dufour S."/>
            <person name="Weltzien F.-A."/>
            <person name="Palstra A.P."/>
            <person name="Pelster B."/>
            <person name="Spaink H.P."/>
            <person name="Van Den Thillart G.E."/>
            <person name="Jansen H."/>
            <person name="Zahm M."/>
            <person name="Klopp C."/>
            <person name="Cedric C."/>
            <person name="Louis A."/>
            <person name="Berthelot C."/>
            <person name="Parey E."/>
            <person name="Roest Crollius H."/>
            <person name="Montfort J."/>
            <person name="Robinson-Rechavi M."/>
            <person name="Bucao C."/>
            <person name="Bouchez O."/>
            <person name="Gislard M."/>
            <person name="Lluch J."/>
            <person name="Milhes M."/>
            <person name="Lampietro C."/>
            <person name="Lopez Roques C."/>
            <person name="Donnadieu C."/>
            <person name="Braasch I."/>
            <person name="Desvignes T."/>
            <person name="Postlethwait J."/>
            <person name="Bobe J."/>
            <person name="Guiguen Y."/>
            <person name="Dirks R."/>
        </authorList>
    </citation>
    <scope>NUCLEOTIDE SEQUENCE</scope>
    <source>
        <strain evidence="3">Tag_6206</strain>
        <tissue evidence="3">Liver</tissue>
    </source>
</reference>
<organism evidence="3 4">
    <name type="scientific">Anguilla anguilla</name>
    <name type="common">European freshwater eel</name>
    <name type="synonym">Muraena anguilla</name>
    <dbReference type="NCBI Taxonomy" id="7936"/>
    <lineage>
        <taxon>Eukaryota</taxon>
        <taxon>Metazoa</taxon>
        <taxon>Chordata</taxon>
        <taxon>Craniata</taxon>
        <taxon>Vertebrata</taxon>
        <taxon>Euteleostomi</taxon>
        <taxon>Actinopterygii</taxon>
        <taxon>Neopterygii</taxon>
        <taxon>Teleostei</taxon>
        <taxon>Anguilliformes</taxon>
        <taxon>Anguillidae</taxon>
        <taxon>Anguilla</taxon>
    </lineage>
</organism>
<protein>
    <submittedName>
        <fullName evidence="3">Uncharacterized protein</fullName>
    </submittedName>
</protein>
<feature type="compositionally biased region" description="Polar residues" evidence="1">
    <location>
        <begin position="1"/>
        <end position="10"/>
    </location>
</feature>
<feature type="chain" id="PRO_5039416117" evidence="2">
    <location>
        <begin position="47"/>
        <end position="135"/>
    </location>
</feature>
<feature type="region of interest" description="Disordered" evidence="1">
    <location>
        <begin position="1"/>
        <end position="21"/>
    </location>
</feature>
<evidence type="ECO:0000313" key="3">
    <source>
        <dbReference type="EMBL" id="KAG5847809.1"/>
    </source>
</evidence>
<accession>A0A9D3MFN7</accession>
<name>A0A9D3MFN7_ANGAN</name>
<dbReference type="EMBL" id="JAFIRN010000006">
    <property type="protein sequence ID" value="KAG5847809.1"/>
    <property type="molecule type" value="Genomic_DNA"/>
</dbReference>
<gene>
    <name evidence="3" type="ORF">ANANG_G00130140</name>
</gene>
<keyword evidence="4" id="KW-1185">Reference proteome</keyword>
<sequence length="135" mass="14773">MSRISLSAVTSRAPPTVRSPRRRTARGEILAFLLFPFFLFQRPACAEDVCSGCSRGQRRCSLKRKCGICGGSGMKTTLPRPRVTCTRTPPQSRCVPRGQISDSSSMYWKVSTATLGEGVPSPLLAARVSRLLWAL</sequence>
<evidence type="ECO:0000256" key="2">
    <source>
        <dbReference type="SAM" id="SignalP"/>
    </source>
</evidence>
<dbReference type="Proteomes" id="UP001044222">
    <property type="component" value="Chromosome 6"/>
</dbReference>
<evidence type="ECO:0000313" key="4">
    <source>
        <dbReference type="Proteomes" id="UP001044222"/>
    </source>
</evidence>
<keyword evidence="2" id="KW-0732">Signal</keyword>
<feature type="signal peptide" evidence="2">
    <location>
        <begin position="1"/>
        <end position="46"/>
    </location>
</feature>
<dbReference type="AlphaFoldDB" id="A0A9D3MFN7"/>
<proteinExistence type="predicted"/>
<comment type="caution">
    <text evidence="3">The sequence shown here is derived from an EMBL/GenBank/DDBJ whole genome shotgun (WGS) entry which is preliminary data.</text>
</comment>
<evidence type="ECO:0000256" key="1">
    <source>
        <dbReference type="SAM" id="MobiDB-lite"/>
    </source>
</evidence>